<proteinExistence type="predicted"/>
<gene>
    <name evidence="2" type="ORF">SAMN05660313_01481</name>
</gene>
<dbReference type="STRING" id="76595.SAMN05660313_01481"/>
<dbReference type="RefSeq" id="WP_072303156.1">
    <property type="nucleotide sequence ID" value="NZ_FPIY01000002.1"/>
</dbReference>
<keyword evidence="3" id="KW-1185">Reference proteome</keyword>
<evidence type="ECO:0000313" key="3">
    <source>
        <dbReference type="Proteomes" id="UP000183257"/>
    </source>
</evidence>
<dbReference type="OrthoDB" id="9785847at2"/>
<evidence type="ECO:0000259" key="1">
    <source>
        <dbReference type="Pfam" id="PF00561"/>
    </source>
</evidence>
<feature type="domain" description="AB hydrolase-1" evidence="1">
    <location>
        <begin position="78"/>
        <end position="198"/>
    </location>
</feature>
<organism evidence="2 3">
    <name type="scientific">Cellulophaga fucicola</name>
    <dbReference type="NCBI Taxonomy" id="76595"/>
    <lineage>
        <taxon>Bacteria</taxon>
        <taxon>Pseudomonadati</taxon>
        <taxon>Bacteroidota</taxon>
        <taxon>Flavobacteriia</taxon>
        <taxon>Flavobacteriales</taxon>
        <taxon>Flavobacteriaceae</taxon>
        <taxon>Cellulophaga</taxon>
    </lineage>
</organism>
<dbReference type="Proteomes" id="UP000183257">
    <property type="component" value="Unassembled WGS sequence"/>
</dbReference>
<protein>
    <submittedName>
        <fullName evidence="2">Pimeloyl-ACP methyl ester carboxylesterase</fullName>
    </submittedName>
</protein>
<dbReference type="PANTHER" id="PTHR46438:SF11">
    <property type="entry name" value="LIPASE-RELATED"/>
    <property type="match status" value="1"/>
</dbReference>
<dbReference type="SUPFAM" id="SSF53474">
    <property type="entry name" value="alpha/beta-Hydrolases"/>
    <property type="match status" value="1"/>
</dbReference>
<dbReference type="EMBL" id="FPIY01000002">
    <property type="protein sequence ID" value="SFW40756.1"/>
    <property type="molecule type" value="Genomic_DNA"/>
</dbReference>
<dbReference type="PANTHER" id="PTHR46438">
    <property type="entry name" value="ALPHA/BETA-HYDROLASES SUPERFAMILY PROTEIN"/>
    <property type="match status" value="1"/>
</dbReference>
<dbReference type="InterPro" id="IPR029058">
    <property type="entry name" value="AB_hydrolase_fold"/>
</dbReference>
<sequence>MKKLLNKIIPVAYGAYFNTLSVFSKKKAAKKAFYLFCTPRKGKVLPFQSEFLNKAKKEVVHSNNIDLQVYEWAGEKETVLLLHGWESNVFRWRNLISYLIEDNYNIIAFDAPAHGNSKGEVLHVPIYTEVAQTLIDKYKPKHIVGHSVGGMTTLYNNYKYNNPSVDKLIILGAPSEFYTILLNYQNMLKFNDKVFNELKAFIKEKFGFLPEDFSISEYAKQNKKKGLLVHDKLDFIAPCSDSELVHKNWTNSKLITTEGYGHSLHQDEVSNAVMSFLKEG</sequence>
<reference evidence="3" key="1">
    <citation type="submission" date="2016-11" db="EMBL/GenBank/DDBJ databases">
        <authorList>
            <person name="Varghese N."/>
            <person name="Submissions S."/>
        </authorList>
    </citation>
    <scope>NUCLEOTIDE SEQUENCE [LARGE SCALE GENOMIC DNA]</scope>
    <source>
        <strain evidence="3">DSM 24786</strain>
    </source>
</reference>
<dbReference type="Pfam" id="PF00561">
    <property type="entry name" value="Abhydrolase_1"/>
    <property type="match status" value="1"/>
</dbReference>
<dbReference type="Gene3D" id="3.40.50.1820">
    <property type="entry name" value="alpha/beta hydrolase"/>
    <property type="match status" value="1"/>
</dbReference>
<evidence type="ECO:0000313" key="2">
    <source>
        <dbReference type="EMBL" id="SFW40756.1"/>
    </source>
</evidence>
<dbReference type="AlphaFoldDB" id="A0A1K1NZL6"/>
<name>A0A1K1NZL6_9FLAO</name>
<dbReference type="InterPro" id="IPR000073">
    <property type="entry name" value="AB_hydrolase_1"/>
</dbReference>
<accession>A0A1K1NZL6</accession>